<evidence type="ECO:0000313" key="10">
    <source>
        <dbReference type="EMBL" id="SFH77175.1"/>
    </source>
</evidence>
<dbReference type="Gene3D" id="1.20.1600.10">
    <property type="entry name" value="Outer membrane efflux proteins (OEP)"/>
    <property type="match status" value="1"/>
</dbReference>
<feature type="signal peptide" evidence="9">
    <location>
        <begin position="1"/>
        <end position="31"/>
    </location>
</feature>
<evidence type="ECO:0000256" key="3">
    <source>
        <dbReference type="ARBA" id="ARBA00022448"/>
    </source>
</evidence>
<keyword evidence="7" id="KW-0998">Cell outer membrane</keyword>
<accession>A0A1I3CRN3</accession>
<evidence type="ECO:0000256" key="9">
    <source>
        <dbReference type="SAM" id="SignalP"/>
    </source>
</evidence>
<dbReference type="InterPro" id="IPR003423">
    <property type="entry name" value="OMP_efflux"/>
</dbReference>
<evidence type="ECO:0000256" key="4">
    <source>
        <dbReference type="ARBA" id="ARBA00022452"/>
    </source>
</evidence>
<dbReference type="GO" id="GO:1990281">
    <property type="term" value="C:efflux pump complex"/>
    <property type="evidence" value="ECO:0007669"/>
    <property type="project" value="TreeGrafter"/>
</dbReference>
<keyword evidence="6" id="KW-0472">Membrane</keyword>
<evidence type="ECO:0000256" key="6">
    <source>
        <dbReference type="ARBA" id="ARBA00023136"/>
    </source>
</evidence>
<keyword evidence="9" id="KW-0732">Signal</keyword>
<comment type="similarity">
    <text evidence="2">Belongs to the outer membrane factor (OMF) (TC 1.B.17) family.</text>
</comment>
<feature type="compositionally biased region" description="Low complexity" evidence="8">
    <location>
        <begin position="76"/>
        <end position="86"/>
    </location>
</feature>
<feature type="region of interest" description="Disordered" evidence="8">
    <location>
        <begin position="455"/>
        <end position="482"/>
    </location>
</feature>
<dbReference type="GO" id="GO:0009279">
    <property type="term" value="C:cell outer membrane"/>
    <property type="evidence" value="ECO:0007669"/>
    <property type="project" value="UniProtKB-SubCell"/>
</dbReference>
<feature type="region of interest" description="Disordered" evidence="8">
    <location>
        <begin position="64"/>
        <end position="103"/>
    </location>
</feature>
<dbReference type="Proteomes" id="UP000183639">
    <property type="component" value="Unassembled WGS sequence"/>
</dbReference>
<dbReference type="AlphaFoldDB" id="A0A1I3CRN3"/>
<dbReference type="PANTHER" id="PTHR30026:SF21">
    <property type="entry name" value="SLR1270 PROTEIN"/>
    <property type="match status" value="1"/>
</dbReference>
<keyword evidence="3" id="KW-0813">Transport</keyword>
<organism evidence="10 11">
    <name type="scientific">Selenomonas ruminantium</name>
    <dbReference type="NCBI Taxonomy" id="971"/>
    <lineage>
        <taxon>Bacteria</taxon>
        <taxon>Bacillati</taxon>
        <taxon>Bacillota</taxon>
        <taxon>Negativicutes</taxon>
        <taxon>Selenomonadales</taxon>
        <taxon>Selenomonadaceae</taxon>
        <taxon>Selenomonas</taxon>
    </lineage>
</organism>
<dbReference type="GO" id="GO:0015288">
    <property type="term" value="F:porin activity"/>
    <property type="evidence" value="ECO:0007669"/>
    <property type="project" value="TreeGrafter"/>
</dbReference>
<gene>
    <name evidence="10" type="ORF">SAMN04487861_10495</name>
</gene>
<sequence length="482" mass="51829">MKISRQIKKRQQKIALALASVMLGLMPAALAADLSLQEAVNMALTQNTSLKVTQKGEDTADAALKKARGSNGVSVTASDTLSTSKSSDSDRQARNGAGVSASLPLYTGGQNQANIKKAELAADSARLLTDRSRENLKLSVIKAYYDALEAKKTVAVRQETVDKYQEHYTNVSQLYSAGAKARIDVIRSSVELSNARQNLIKAQNSYEVDLATLRNYLNINRTEPLNLTTDFSYDAFGIALDDCIAYAYTNRKDLRVDQYKVEQQEQAVKAAKAGYLPSVSLSLGLDNTNVFQPSSSSSQGASASVGLKWSIFDGGVTDAAVKTAQTEYDVAKLNLLKDKEDVDLAVRQAYYNMREAEKRLNSTQDAVHQAEEDAYIAREKYRAGEGLMLDIIDAQEALSTAQLNYISAQYDYARDKASVENAMGISLSPAEKEAAAKLSTDVAATLASSPIEQAGVAAGADTQPAATPAAVADELAGNEETK</sequence>
<evidence type="ECO:0000313" key="11">
    <source>
        <dbReference type="Proteomes" id="UP000183639"/>
    </source>
</evidence>
<dbReference type="EMBL" id="FOQK01000004">
    <property type="protein sequence ID" value="SFH77175.1"/>
    <property type="molecule type" value="Genomic_DNA"/>
</dbReference>
<dbReference type="Pfam" id="PF02321">
    <property type="entry name" value="OEP"/>
    <property type="match status" value="2"/>
</dbReference>
<dbReference type="InterPro" id="IPR051906">
    <property type="entry name" value="TolC-like"/>
</dbReference>
<proteinExistence type="inferred from homology"/>
<name>A0A1I3CRN3_SELRU</name>
<keyword evidence="5" id="KW-0812">Transmembrane</keyword>
<feature type="chain" id="PRO_5010242333" evidence="9">
    <location>
        <begin position="32"/>
        <end position="482"/>
    </location>
</feature>
<protein>
    <submittedName>
        <fullName evidence="10">Outer membrane protein TolC</fullName>
    </submittedName>
</protein>
<evidence type="ECO:0000256" key="2">
    <source>
        <dbReference type="ARBA" id="ARBA00007613"/>
    </source>
</evidence>
<dbReference type="GO" id="GO:0015562">
    <property type="term" value="F:efflux transmembrane transporter activity"/>
    <property type="evidence" value="ECO:0007669"/>
    <property type="project" value="InterPro"/>
</dbReference>
<dbReference type="SUPFAM" id="SSF56954">
    <property type="entry name" value="Outer membrane efflux proteins (OEP)"/>
    <property type="match status" value="1"/>
</dbReference>
<evidence type="ECO:0000256" key="1">
    <source>
        <dbReference type="ARBA" id="ARBA00004442"/>
    </source>
</evidence>
<comment type="subcellular location">
    <subcellularLocation>
        <location evidence="1">Cell outer membrane</location>
    </subcellularLocation>
</comment>
<evidence type="ECO:0000256" key="7">
    <source>
        <dbReference type="ARBA" id="ARBA00023237"/>
    </source>
</evidence>
<keyword evidence="4" id="KW-1134">Transmembrane beta strand</keyword>
<reference evidence="10 11" key="1">
    <citation type="submission" date="2016-10" db="EMBL/GenBank/DDBJ databases">
        <authorList>
            <person name="de Groot N.N."/>
        </authorList>
    </citation>
    <scope>NUCLEOTIDE SEQUENCE [LARGE SCALE GENOMIC DNA]</scope>
    <source>
        <strain evidence="10 11">Z108</strain>
    </source>
</reference>
<evidence type="ECO:0000256" key="8">
    <source>
        <dbReference type="SAM" id="MobiDB-lite"/>
    </source>
</evidence>
<dbReference type="PANTHER" id="PTHR30026">
    <property type="entry name" value="OUTER MEMBRANE PROTEIN TOLC"/>
    <property type="match status" value="1"/>
</dbReference>
<evidence type="ECO:0000256" key="5">
    <source>
        <dbReference type="ARBA" id="ARBA00022692"/>
    </source>
</evidence>